<dbReference type="Proteomes" id="UP000321379">
    <property type="component" value="Unassembled WGS sequence"/>
</dbReference>
<evidence type="ECO:0000313" key="3">
    <source>
        <dbReference type="Proteomes" id="UP000321379"/>
    </source>
</evidence>
<gene>
    <name evidence="2" type="ORF">FVP33_01550</name>
</gene>
<evidence type="ECO:0000313" key="2">
    <source>
        <dbReference type="EMBL" id="TXN32331.1"/>
    </source>
</evidence>
<keyword evidence="3" id="KW-1185">Reference proteome</keyword>
<comment type="caution">
    <text evidence="2">The sequence shown here is derived from an EMBL/GenBank/DDBJ whole genome shotgun (WGS) entry which is preliminary data.</text>
</comment>
<dbReference type="EMBL" id="VRMG01000003">
    <property type="protein sequence ID" value="TXN32331.1"/>
    <property type="molecule type" value="Genomic_DNA"/>
</dbReference>
<reference evidence="2 3" key="1">
    <citation type="submission" date="2019-08" db="EMBL/GenBank/DDBJ databases">
        <title>Bacterial whole genome sequence for Glaciihabitans sp. CHu50b-6-2.</title>
        <authorList>
            <person name="Jin L."/>
        </authorList>
    </citation>
    <scope>NUCLEOTIDE SEQUENCE [LARGE SCALE GENOMIC DNA]</scope>
    <source>
        <strain evidence="2 3">CHu50b-6-2</strain>
    </source>
</reference>
<feature type="signal peptide" evidence="1">
    <location>
        <begin position="1"/>
        <end position="30"/>
    </location>
</feature>
<name>A0A5C8UXI1_9MICO</name>
<protein>
    <submittedName>
        <fullName evidence="2">Uncharacterized protein</fullName>
    </submittedName>
</protein>
<evidence type="ECO:0000256" key="1">
    <source>
        <dbReference type="SAM" id="SignalP"/>
    </source>
</evidence>
<organism evidence="2 3">
    <name type="scientific">Lacisediminihabitans profunda</name>
    <dbReference type="NCBI Taxonomy" id="2594790"/>
    <lineage>
        <taxon>Bacteria</taxon>
        <taxon>Bacillati</taxon>
        <taxon>Actinomycetota</taxon>
        <taxon>Actinomycetes</taxon>
        <taxon>Micrococcales</taxon>
        <taxon>Microbacteriaceae</taxon>
        <taxon>Lacisediminihabitans</taxon>
    </lineage>
</organism>
<keyword evidence="1" id="KW-0732">Signal</keyword>
<sequence length="248" mass="24882">MLPRKLITTAGMVSLLTGALLVGMIAGPTAAEGSGHTDVDRLVGVGRFDTASSAIPTAAQPTAADRVDATAHAGRNAPKSVASAVATSNCDGCQGTATTFQVVYFDGSGPALADNTATAWSSCASCGASSVSVQLVVVRRAQPITVNNRALALNVACTGCSTSAAAIQFVIAGGTRRELSAQAHALIDQIQTELAASLAPAPQSNSRRLAAPQLESLATQAADRLQKIIVSGTGAASVQRSIDLKLGG</sequence>
<feature type="chain" id="PRO_5039554822" evidence="1">
    <location>
        <begin position="31"/>
        <end position="248"/>
    </location>
</feature>
<dbReference type="RefSeq" id="WP_147781878.1">
    <property type="nucleotide sequence ID" value="NZ_VRMG01000003.1"/>
</dbReference>
<proteinExistence type="predicted"/>
<accession>A0A5C8UXI1</accession>
<dbReference type="AlphaFoldDB" id="A0A5C8UXI1"/>